<dbReference type="EMBL" id="MASI01000001">
    <property type="protein sequence ID" value="ODA68545.1"/>
    <property type="molecule type" value="Genomic_DNA"/>
</dbReference>
<name>A0A1E2S2I0_9HYPH</name>
<organism evidence="2 3">
    <name type="scientific">Methyloligella halotolerans</name>
    <dbReference type="NCBI Taxonomy" id="1177755"/>
    <lineage>
        <taxon>Bacteria</taxon>
        <taxon>Pseudomonadati</taxon>
        <taxon>Pseudomonadota</taxon>
        <taxon>Alphaproteobacteria</taxon>
        <taxon>Hyphomicrobiales</taxon>
        <taxon>Hyphomicrobiaceae</taxon>
        <taxon>Methyloligella</taxon>
    </lineage>
</organism>
<dbReference type="RefSeq" id="WP_141693797.1">
    <property type="nucleotide sequence ID" value="NZ_MASI01000001.1"/>
</dbReference>
<keyword evidence="3" id="KW-1185">Reference proteome</keyword>
<accession>A0A1E2S2I0</accession>
<keyword evidence="1" id="KW-0812">Transmembrane</keyword>
<keyword evidence="1" id="KW-1133">Transmembrane helix</keyword>
<evidence type="ECO:0000313" key="2">
    <source>
        <dbReference type="EMBL" id="ODA68545.1"/>
    </source>
</evidence>
<dbReference type="OrthoDB" id="7428956at2"/>
<dbReference type="STRING" id="1177755.A7A08_00374"/>
<dbReference type="AlphaFoldDB" id="A0A1E2S2I0"/>
<keyword evidence="1" id="KW-0472">Membrane</keyword>
<comment type="caution">
    <text evidence="2">The sequence shown here is derived from an EMBL/GenBank/DDBJ whole genome shotgun (WGS) entry which is preliminary data.</text>
</comment>
<gene>
    <name evidence="2" type="ORF">A7A08_00374</name>
</gene>
<evidence type="ECO:0000256" key="1">
    <source>
        <dbReference type="SAM" id="Phobius"/>
    </source>
</evidence>
<reference evidence="2 3" key="1">
    <citation type="submission" date="2016-07" db="EMBL/GenBank/DDBJ databases">
        <title>Draft genome sequence of Methyloligella halotolerans C2T (VKM B-2706T=CCUG 61687T=DSM 25045T), a halotolerant polyhydroxybutyrate accumulating methylotroph.</title>
        <authorList>
            <person name="Vasilenko O.V."/>
            <person name="Doronina N.V."/>
            <person name="Poroshina M.N."/>
            <person name="Tarlachkov S.V."/>
            <person name="Trotsenko Y.A."/>
        </authorList>
    </citation>
    <scope>NUCLEOTIDE SEQUENCE [LARGE SCALE GENOMIC DNA]</scope>
    <source>
        <strain evidence="2 3">VKM B-2706</strain>
    </source>
</reference>
<dbReference type="Proteomes" id="UP000095087">
    <property type="component" value="Unassembled WGS sequence"/>
</dbReference>
<evidence type="ECO:0000313" key="3">
    <source>
        <dbReference type="Proteomes" id="UP000095087"/>
    </source>
</evidence>
<feature type="transmembrane region" description="Helical" evidence="1">
    <location>
        <begin position="34"/>
        <end position="53"/>
    </location>
</feature>
<protein>
    <submittedName>
        <fullName evidence="2">Uncharacterized protein</fullName>
    </submittedName>
</protein>
<sequence>MTYRHRRHVKDGRTVAGRKARQGEIALRTVPMRIAFISGFVGVAVLAVFIQWYL</sequence>
<proteinExistence type="predicted"/>